<dbReference type="InterPro" id="IPR008283">
    <property type="entry name" value="Peptidase_M17_N"/>
</dbReference>
<keyword evidence="5 8" id="KW-0645">Protease</keyword>
<dbReference type="SUPFAM" id="SSF52949">
    <property type="entry name" value="Macro domain-like"/>
    <property type="match status" value="1"/>
</dbReference>
<feature type="binding site" evidence="8">
    <location>
        <position position="357"/>
    </location>
    <ligand>
        <name>Mn(2+)</name>
        <dbReference type="ChEBI" id="CHEBI:29035"/>
        <label>1</label>
    </ligand>
</feature>
<dbReference type="PROSITE" id="PS00631">
    <property type="entry name" value="CYTOSOL_AP"/>
    <property type="match status" value="1"/>
</dbReference>
<reference evidence="10 11" key="1">
    <citation type="submission" date="2018-06" db="EMBL/GenBank/DDBJ databases">
        <title>Three novel Pseudomonas species isolated from symptomatic oak.</title>
        <authorList>
            <person name="Bueno-Gonzalez V."/>
            <person name="Brady C."/>
        </authorList>
    </citation>
    <scope>NUCLEOTIDE SEQUENCE [LARGE SCALE GENOMIC DNA]</scope>
    <source>
        <strain evidence="10 11">P9A</strain>
    </source>
</reference>
<comment type="function">
    <text evidence="8">Presumably involved in the processing and regular turnover of intracellular proteins. Catalyzes the removal of unsubstituted N-terminal amino acids from various peptides.</text>
</comment>
<dbReference type="GO" id="GO:0006508">
    <property type="term" value="P:proteolysis"/>
    <property type="evidence" value="ECO:0007669"/>
    <property type="project" value="UniProtKB-KW"/>
</dbReference>
<keyword evidence="11" id="KW-1185">Reference proteome</keyword>
<dbReference type="RefSeq" id="WP_131178395.1">
    <property type="nucleotide sequence ID" value="NZ_QJUI01000002.1"/>
</dbReference>
<keyword evidence="6 8" id="KW-0378">Hydrolase</keyword>
<feature type="binding site" evidence="8">
    <location>
        <position position="275"/>
    </location>
    <ligand>
        <name>Mn(2+)</name>
        <dbReference type="ChEBI" id="CHEBI:29035"/>
        <label>2</label>
    </ligand>
</feature>
<dbReference type="EC" id="3.4.11.1" evidence="8"/>
<feature type="binding site" evidence="8">
    <location>
        <position position="280"/>
    </location>
    <ligand>
        <name>Mn(2+)</name>
        <dbReference type="ChEBI" id="CHEBI:29035"/>
        <label>1</label>
    </ligand>
</feature>
<dbReference type="NCBIfam" id="NF002074">
    <property type="entry name" value="PRK00913.1-4"/>
    <property type="match status" value="1"/>
</dbReference>
<proteinExistence type="inferred from homology"/>
<evidence type="ECO:0000256" key="7">
    <source>
        <dbReference type="ARBA" id="ARBA00023211"/>
    </source>
</evidence>
<dbReference type="InterPro" id="IPR043472">
    <property type="entry name" value="Macro_dom-like"/>
</dbReference>
<protein>
    <recommendedName>
        <fullName evidence="8">Probable cytosol aminopeptidase</fullName>
        <ecNumber evidence="8">3.4.11.1</ecNumber>
    </recommendedName>
    <alternativeName>
        <fullName evidence="8">Leucine aminopeptidase</fullName>
        <shortName evidence="8">LAP</shortName>
        <ecNumber evidence="8">3.4.11.10</ecNumber>
    </alternativeName>
    <alternativeName>
        <fullName evidence="8">Leucyl aminopeptidase</fullName>
    </alternativeName>
</protein>
<dbReference type="Pfam" id="PF00883">
    <property type="entry name" value="Peptidase_M17"/>
    <property type="match status" value="1"/>
</dbReference>
<keyword evidence="8" id="KW-0479">Metal-binding</keyword>
<dbReference type="AlphaFoldDB" id="A0A4Q9QRT7"/>
<evidence type="ECO:0000256" key="5">
    <source>
        <dbReference type="ARBA" id="ARBA00022670"/>
    </source>
</evidence>
<keyword evidence="8" id="KW-0963">Cytoplasm</keyword>
<accession>A0A4Q9QRT7</accession>
<dbReference type="GO" id="GO:0005737">
    <property type="term" value="C:cytoplasm"/>
    <property type="evidence" value="ECO:0007669"/>
    <property type="project" value="UniProtKB-SubCell"/>
</dbReference>
<feature type="binding site" evidence="8">
    <location>
        <position position="359"/>
    </location>
    <ligand>
        <name>Mn(2+)</name>
        <dbReference type="ChEBI" id="CHEBI:29035"/>
        <label>2</label>
    </ligand>
</feature>
<evidence type="ECO:0000256" key="6">
    <source>
        <dbReference type="ARBA" id="ARBA00022801"/>
    </source>
</evidence>
<dbReference type="SUPFAM" id="SSF53187">
    <property type="entry name" value="Zn-dependent exopeptidases"/>
    <property type="match status" value="1"/>
</dbReference>
<feature type="binding site" evidence="8">
    <location>
        <position position="298"/>
    </location>
    <ligand>
        <name>Mn(2+)</name>
        <dbReference type="ChEBI" id="CHEBI:29035"/>
        <label>2</label>
    </ligand>
</feature>
<dbReference type="OrthoDB" id="9809354at2"/>
<evidence type="ECO:0000256" key="4">
    <source>
        <dbReference type="ARBA" id="ARBA00022438"/>
    </source>
</evidence>
<dbReference type="PRINTS" id="PR00481">
    <property type="entry name" value="LAMNOPPTDASE"/>
</dbReference>
<comment type="caution">
    <text evidence="10">The sequence shown here is derived from an EMBL/GenBank/DDBJ whole genome shotgun (WGS) entry which is preliminary data.</text>
</comment>
<comment type="catalytic activity">
    <reaction evidence="2 8">
        <text>Release of an N-terminal amino acid, preferentially leucine, but not glutamic or aspartic acids.</text>
        <dbReference type="EC" id="3.4.11.10"/>
    </reaction>
</comment>
<keyword evidence="4 8" id="KW-0031">Aminopeptidase</keyword>
<dbReference type="Proteomes" id="UP000292302">
    <property type="component" value="Unassembled WGS sequence"/>
</dbReference>
<dbReference type="InterPro" id="IPR000819">
    <property type="entry name" value="Peptidase_M17_C"/>
</dbReference>
<dbReference type="EC" id="3.4.11.10" evidence="8"/>
<dbReference type="CDD" id="cd00433">
    <property type="entry name" value="Peptidase_M17"/>
    <property type="match status" value="1"/>
</dbReference>
<sequence length="505" mass="53979">MNNFFKDQDSVMHIPTVELLSSLTMDLQDYQVKTDCIVLGVFEDQILDKSYFLPNSSSEVLINAGVTGLKPGRARDVLTPARRYILAGLGRYAEFDMEALRAATQLLAAALLESGCRRAYWILDSFGQSLSLQDKLREIAFSLHRATYIPPKISGQTTQVDDAALHNVLVSGQVVSAEHSLALDNALHCIEGMRVAQDLSNLPPNHCTPAVLAERAQALQGQALSCEVLAQEDIETLGMGGLLAVAQGACVPPRFIIMQYTGTAPSTSPVVLIGKGVTFDSGGLSIKPSSAQEDMKFDMAGAGIVIGVMRAAALAKLSINVVALIPACENMPSGKACRPGDVITTLSGKTVEILNTDAEGRLILCDALTYAHRFAPSAVIDVATLTGGVIAALGHHRSGLFANDETLAAELLHAADSSADLIWRLPLDKAYREPLLSRNADLANYRKGSPSSITGAMFLNEFTEGLSWAHLDIAGTAWISGKESEATGRTIPLLFEYLRARASRG</sequence>
<dbReference type="InterPro" id="IPR011356">
    <property type="entry name" value="Leucine_aapep/pepB"/>
</dbReference>
<comment type="similarity">
    <text evidence="3 8">Belongs to the peptidase M17 family.</text>
</comment>
<feature type="domain" description="Cytosol aminopeptidase" evidence="9">
    <location>
        <begin position="355"/>
        <end position="362"/>
    </location>
</feature>
<dbReference type="GO" id="GO:0070006">
    <property type="term" value="F:metalloaminopeptidase activity"/>
    <property type="evidence" value="ECO:0007669"/>
    <property type="project" value="InterPro"/>
</dbReference>
<evidence type="ECO:0000256" key="2">
    <source>
        <dbReference type="ARBA" id="ARBA00000967"/>
    </source>
</evidence>
<evidence type="ECO:0000256" key="3">
    <source>
        <dbReference type="ARBA" id="ARBA00009528"/>
    </source>
</evidence>
<feature type="binding site" evidence="8">
    <location>
        <position position="280"/>
    </location>
    <ligand>
        <name>Mn(2+)</name>
        <dbReference type="ChEBI" id="CHEBI:29035"/>
        <label>2</label>
    </ligand>
</feature>
<comment type="catalytic activity">
    <reaction evidence="1 8">
        <text>Release of an N-terminal amino acid, Xaa-|-Yaa-, in which Xaa is preferably Leu, but may be other amino acids including Pro although not Arg or Lys, and Yaa may be Pro. Amino acid amides and methyl esters are also readily hydrolyzed, but rates on arylamides are exceedingly low.</text>
        <dbReference type="EC" id="3.4.11.1"/>
    </reaction>
</comment>
<name>A0A4Q9QRT7_9GAMM</name>
<evidence type="ECO:0000259" key="9">
    <source>
        <dbReference type="PROSITE" id="PS00631"/>
    </source>
</evidence>
<organism evidence="10 11">
    <name type="scientific">Phytopseudomonas daroniae</name>
    <dbReference type="NCBI Taxonomy" id="2487519"/>
    <lineage>
        <taxon>Bacteria</taxon>
        <taxon>Pseudomonadati</taxon>
        <taxon>Pseudomonadota</taxon>
        <taxon>Gammaproteobacteria</taxon>
        <taxon>Pseudomonadales</taxon>
        <taxon>Pseudomonadaceae</taxon>
        <taxon>Phytopseudomonas</taxon>
    </lineage>
</organism>
<dbReference type="EMBL" id="QJUI01000002">
    <property type="protein sequence ID" value="TBU83250.1"/>
    <property type="molecule type" value="Genomic_DNA"/>
</dbReference>
<dbReference type="GO" id="GO:0030145">
    <property type="term" value="F:manganese ion binding"/>
    <property type="evidence" value="ECO:0007669"/>
    <property type="project" value="UniProtKB-UniRule"/>
</dbReference>
<evidence type="ECO:0000256" key="1">
    <source>
        <dbReference type="ARBA" id="ARBA00000135"/>
    </source>
</evidence>
<feature type="active site" evidence="8">
    <location>
        <position position="287"/>
    </location>
</feature>
<keyword evidence="7 8" id="KW-0464">Manganese</keyword>
<comment type="subcellular location">
    <subcellularLocation>
        <location evidence="8">Cytoplasm</location>
    </subcellularLocation>
</comment>
<dbReference type="PANTHER" id="PTHR11963">
    <property type="entry name" value="LEUCINE AMINOPEPTIDASE-RELATED"/>
    <property type="match status" value="1"/>
</dbReference>
<dbReference type="HAMAP" id="MF_00181">
    <property type="entry name" value="Cytosol_peptidase_M17"/>
    <property type="match status" value="1"/>
</dbReference>
<dbReference type="Gene3D" id="3.40.220.10">
    <property type="entry name" value="Leucine Aminopeptidase, subunit E, domain 1"/>
    <property type="match status" value="1"/>
</dbReference>
<gene>
    <name evidence="8" type="primary">pepA</name>
    <name evidence="10" type="ORF">DNK06_02060</name>
</gene>
<feature type="binding site" evidence="8">
    <location>
        <position position="359"/>
    </location>
    <ligand>
        <name>Mn(2+)</name>
        <dbReference type="ChEBI" id="CHEBI:29035"/>
        <label>1</label>
    </ligand>
</feature>
<evidence type="ECO:0000313" key="10">
    <source>
        <dbReference type="EMBL" id="TBU83250.1"/>
    </source>
</evidence>
<dbReference type="InterPro" id="IPR023042">
    <property type="entry name" value="Peptidase_M17_leu_NH2_pept"/>
</dbReference>
<dbReference type="Gene3D" id="3.40.630.10">
    <property type="entry name" value="Zn peptidases"/>
    <property type="match status" value="1"/>
</dbReference>
<dbReference type="PANTHER" id="PTHR11963:SF23">
    <property type="entry name" value="CYTOSOL AMINOPEPTIDASE"/>
    <property type="match status" value="1"/>
</dbReference>
<evidence type="ECO:0000313" key="11">
    <source>
        <dbReference type="Proteomes" id="UP000292302"/>
    </source>
</evidence>
<dbReference type="Pfam" id="PF02789">
    <property type="entry name" value="Peptidase_M17_N"/>
    <property type="match status" value="1"/>
</dbReference>
<feature type="active site" evidence="8">
    <location>
        <position position="361"/>
    </location>
</feature>
<evidence type="ECO:0000256" key="8">
    <source>
        <dbReference type="HAMAP-Rule" id="MF_00181"/>
    </source>
</evidence>
<comment type="cofactor">
    <cofactor evidence="8">
        <name>Mn(2+)</name>
        <dbReference type="ChEBI" id="CHEBI:29035"/>
    </cofactor>
    <text evidence="8">Binds 2 manganese ions per subunit.</text>
</comment>